<feature type="compositionally biased region" description="Basic residues" evidence="1">
    <location>
        <begin position="1"/>
        <end position="10"/>
    </location>
</feature>
<protein>
    <submittedName>
        <fullName evidence="2">Uncharacterized protein</fullName>
    </submittedName>
</protein>
<evidence type="ECO:0000256" key="1">
    <source>
        <dbReference type="SAM" id="MobiDB-lite"/>
    </source>
</evidence>
<organism evidence="2 3">
    <name type="scientific">Ensete ventricosum</name>
    <name type="common">Abyssinian banana</name>
    <name type="synonym">Musa ensete</name>
    <dbReference type="NCBI Taxonomy" id="4639"/>
    <lineage>
        <taxon>Eukaryota</taxon>
        <taxon>Viridiplantae</taxon>
        <taxon>Streptophyta</taxon>
        <taxon>Embryophyta</taxon>
        <taxon>Tracheophyta</taxon>
        <taxon>Spermatophyta</taxon>
        <taxon>Magnoliopsida</taxon>
        <taxon>Liliopsida</taxon>
        <taxon>Zingiberales</taxon>
        <taxon>Musaceae</taxon>
        <taxon>Ensete</taxon>
    </lineage>
</organism>
<feature type="region of interest" description="Disordered" evidence="1">
    <location>
        <begin position="1"/>
        <end position="36"/>
    </location>
</feature>
<dbReference type="AlphaFoldDB" id="A0AAV8RQ53"/>
<keyword evidence="3" id="KW-1185">Reference proteome</keyword>
<comment type="caution">
    <text evidence="2">The sequence shown here is derived from an EMBL/GenBank/DDBJ whole genome shotgun (WGS) entry which is preliminary data.</text>
</comment>
<dbReference type="Proteomes" id="UP001222027">
    <property type="component" value="Unassembled WGS sequence"/>
</dbReference>
<dbReference type="EMBL" id="JAQQAF010000002">
    <property type="protein sequence ID" value="KAJ8503910.1"/>
    <property type="molecule type" value="Genomic_DNA"/>
</dbReference>
<name>A0AAV8RQ53_ENSVE</name>
<evidence type="ECO:0000313" key="3">
    <source>
        <dbReference type="Proteomes" id="UP001222027"/>
    </source>
</evidence>
<reference evidence="2 3" key="1">
    <citation type="submission" date="2022-12" db="EMBL/GenBank/DDBJ databases">
        <title>Chromosome-scale assembly of the Ensete ventricosum genome.</title>
        <authorList>
            <person name="Dussert Y."/>
            <person name="Stocks J."/>
            <person name="Wendawek A."/>
            <person name="Woldeyes F."/>
            <person name="Nichols R.A."/>
            <person name="Borrell J.S."/>
        </authorList>
    </citation>
    <scope>NUCLEOTIDE SEQUENCE [LARGE SCALE GENOMIC DNA]</scope>
    <source>
        <strain evidence="3">cv. Maze</strain>
        <tissue evidence="2">Seeds</tissue>
    </source>
</reference>
<accession>A0AAV8RQ53</accession>
<evidence type="ECO:0000313" key="2">
    <source>
        <dbReference type="EMBL" id="KAJ8503910.1"/>
    </source>
</evidence>
<gene>
    <name evidence="2" type="ORF">OPV22_004796</name>
</gene>
<sequence>MATARGRSRVKPSPVERPVGGNGARHERGAPLISSNAGARKLAGFGGLISSTRTHASPHLIKEESFKVDYFLSSS</sequence>
<proteinExistence type="predicted"/>